<evidence type="ECO:0000313" key="2">
    <source>
        <dbReference type="EMBL" id="EET59083.1"/>
    </source>
</evidence>
<dbReference type="SMART" id="SM00316">
    <property type="entry name" value="S1"/>
    <property type="match status" value="2"/>
</dbReference>
<dbReference type="Proteomes" id="UP000005561">
    <property type="component" value="Unassembled WGS sequence"/>
</dbReference>
<dbReference type="InterPro" id="IPR012340">
    <property type="entry name" value="NA-bd_OB-fold"/>
</dbReference>
<evidence type="ECO:0000313" key="3">
    <source>
        <dbReference type="Proteomes" id="UP000005561"/>
    </source>
</evidence>
<dbReference type="SUPFAM" id="SSF50249">
    <property type="entry name" value="Nucleic acid-binding proteins"/>
    <property type="match status" value="1"/>
</dbReference>
<keyword evidence="3" id="KW-1185">Reference proteome</keyword>
<organism evidence="2 3">
    <name type="scientific">Marvinbryantia formatexigens DSM 14469</name>
    <dbReference type="NCBI Taxonomy" id="478749"/>
    <lineage>
        <taxon>Bacteria</taxon>
        <taxon>Bacillati</taxon>
        <taxon>Bacillota</taxon>
        <taxon>Clostridia</taxon>
        <taxon>Lachnospirales</taxon>
        <taxon>Lachnospiraceae</taxon>
        <taxon>Marvinbryantia</taxon>
    </lineage>
</organism>
<dbReference type="InterPro" id="IPR003029">
    <property type="entry name" value="S1_domain"/>
</dbReference>
<dbReference type="RefSeq" id="WP_006863755.1">
    <property type="nucleotide sequence ID" value="NZ_ACCL02000022.1"/>
</dbReference>
<dbReference type="AlphaFoldDB" id="C6LK05"/>
<dbReference type="eggNOG" id="COG0539">
    <property type="taxonomic scope" value="Bacteria"/>
</dbReference>
<reference evidence="2" key="1">
    <citation type="submission" date="2009-07" db="EMBL/GenBank/DDBJ databases">
        <authorList>
            <person name="Weinstock G."/>
            <person name="Sodergren E."/>
            <person name="Clifton S."/>
            <person name="Fulton L."/>
            <person name="Fulton B."/>
            <person name="Courtney L."/>
            <person name="Fronick C."/>
            <person name="Harrison M."/>
            <person name="Strong C."/>
            <person name="Farmer C."/>
            <person name="Delahaunty K."/>
            <person name="Markovic C."/>
            <person name="Hall O."/>
            <person name="Minx P."/>
            <person name="Tomlinson C."/>
            <person name="Mitreva M."/>
            <person name="Nelson J."/>
            <person name="Hou S."/>
            <person name="Wollam A."/>
            <person name="Pepin K.H."/>
            <person name="Johnson M."/>
            <person name="Bhonagiri V."/>
            <person name="Nash W.E."/>
            <person name="Warren W."/>
            <person name="Chinwalla A."/>
            <person name="Mardis E.R."/>
            <person name="Wilson R.K."/>
        </authorList>
    </citation>
    <scope>NUCLEOTIDE SEQUENCE [LARGE SCALE GENOMIC DNA]</scope>
    <source>
        <strain evidence="2">DSM 14469</strain>
    </source>
</reference>
<sequence length="310" mass="34991">MPNEQMKITNAPILTLDSDIEIETAQLKAELTWHEIQNAYRTRKILTGMLGGIEKTETGSLITIVYYKDFRIVIPVTEMMINLVQDADHDYGEISLRQNKVLNNMLGCEIDFIVKGLDSKTRSIVASRKDAMLKKRQIFYLDKDASDMPKIYEDRVVQARVIAVAEKVVRAEIFGVETSILARGLSFDWMGDARERFHVGEHILVRILDVQAEDPDHISVKADVKSVEGNTSKENMKKCKVQGKYAGTVEDIHKGTVFVRLSIGVNAIAHSCYDNRTVGKKDNVSFVVTHIDEERNVAVGIITRIIKQNI</sequence>
<name>C6LK05_9FIRM</name>
<evidence type="ECO:0000259" key="1">
    <source>
        <dbReference type="SMART" id="SM00316"/>
    </source>
</evidence>
<dbReference type="STRING" id="168384.SAMN05660368_03342"/>
<dbReference type="GO" id="GO:0003676">
    <property type="term" value="F:nucleic acid binding"/>
    <property type="evidence" value="ECO:0007669"/>
    <property type="project" value="InterPro"/>
</dbReference>
<dbReference type="OrthoDB" id="9793609at2"/>
<dbReference type="EMBL" id="ACCL02000022">
    <property type="protein sequence ID" value="EET59083.1"/>
    <property type="molecule type" value="Genomic_DNA"/>
</dbReference>
<feature type="domain" description="S1 motif" evidence="1">
    <location>
        <begin position="152"/>
        <end position="223"/>
    </location>
</feature>
<gene>
    <name evidence="2" type="ORF">BRYFOR_08992</name>
</gene>
<protein>
    <recommendedName>
        <fullName evidence="1">S1 motif domain-containing protein</fullName>
    </recommendedName>
</protein>
<proteinExistence type="predicted"/>
<accession>C6LK05</accession>
<comment type="caution">
    <text evidence="2">The sequence shown here is derived from an EMBL/GenBank/DDBJ whole genome shotgun (WGS) entry which is preliminary data.</text>
</comment>
<feature type="domain" description="S1 motif" evidence="1">
    <location>
        <begin position="240"/>
        <end position="302"/>
    </location>
</feature>